<dbReference type="PROSITE" id="PS51156">
    <property type="entry name" value="ELM2"/>
    <property type="match status" value="1"/>
</dbReference>
<proteinExistence type="predicted"/>
<organism evidence="4 5">
    <name type="scientific">Spirodela intermedia</name>
    <name type="common">Intermediate duckweed</name>
    <dbReference type="NCBI Taxonomy" id="51605"/>
    <lineage>
        <taxon>Eukaryota</taxon>
        <taxon>Viridiplantae</taxon>
        <taxon>Streptophyta</taxon>
        <taxon>Embryophyta</taxon>
        <taxon>Tracheophyta</taxon>
        <taxon>Spermatophyta</taxon>
        <taxon>Magnoliopsida</taxon>
        <taxon>Liliopsida</taxon>
        <taxon>Araceae</taxon>
        <taxon>Lemnoideae</taxon>
        <taxon>Spirodela</taxon>
    </lineage>
</organism>
<protein>
    <recommendedName>
        <fullName evidence="3">ELM2 domain-containing protein</fullName>
    </recommendedName>
</protein>
<evidence type="ECO:0000259" key="3">
    <source>
        <dbReference type="PROSITE" id="PS51156"/>
    </source>
</evidence>
<evidence type="ECO:0000313" key="5">
    <source>
        <dbReference type="Proteomes" id="UP000663760"/>
    </source>
</evidence>
<feature type="region of interest" description="Disordered" evidence="2">
    <location>
        <begin position="1"/>
        <end position="44"/>
    </location>
</feature>
<dbReference type="PANTHER" id="PTHR46872">
    <property type="entry name" value="DNA BINDING PROTEIN"/>
    <property type="match status" value="1"/>
</dbReference>
<keyword evidence="5" id="KW-1185">Reference proteome</keyword>
<feature type="domain" description="ELM2" evidence="3">
    <location>
        <begin position="64"/>
        <end position="123"/>
    </location>
</feature>
<dbReference type="InterPro" id="IPR000949">
    <property type="entry name" value="ELM2_dom"/>
</dbReference>
<reference evidence="4" key="1">
    <citation type="submission" date="2020-02" db="EMBL/GenBank/DDBJ databases">
        <authorList>
            <person name="Scholz U."/>
            <person name="Mascher M."/>
            <person name="Fiebig A."/>
        </authorList>
    </citation>
    <scope>NUCLEOTIDE SEQUENCE</scope>
</reference>
<keyword evidence="1" id="KW-0539">Nucleus</keyword>
<evidence type="ECO:0000256" key="1">
    <source>
        <dbReference type="ARBA" id="ARBA00023242"/>
    </source>
</evidence>
<evidence type="ECO:0000256" key="2">
    <source>
        <dbReference type="SAM" id="MobiDB-lite"/>
    </source>
</evidence>
<sequence>MSMCTPDRGFERDKPDKAAAGDLSLIERGESADGSSSVNRILRQPQRRSPRSLCLLKFSTFERKRVPVGPAFQADIPQWKGRSSKKWDNSDELRRLGTLILPPLLDLPRTKREEEEEEAVIRRGRPEMCGCSSPRSVLCVRSHVAQSRIELRWSLGKAFGALGFDGMGEEVSGSWTLAEQQIFEALVRLNPPSDEKSFLEPALKLFGSKTRRDIVSFYFNAFVFRRMGIQTRLIGCDADSDDDEFDVEPFEDLYPRAAYRV</sequence>
<dbReference type="AlphaFoldDB" id="A0A7I8K0E1"/>
<feature type="compositionally biased region" description="Basic and acidic residues" evidence="2">
    <location>
        <begin position="8"/>
        <end position="31"/>
    </location>
</feature>
<dbReference type="PANTHER" id="PTHR46872:SF10">
    <property type="entry name" value="MYB-LIKE DOMAIN-CONTAINING PROTEIN"/>
    <property type="match status" value="1"/>
</dbReference>
<name>A0A7I8K0E1_SPIIN</name>
<gene>
    <name evidence="4" type="ORF">SI8410_01001828</name>
</gene>
<dbReference type="OrthoDB" id="1938526at2759"/>
<dbReference type="EMBL" id="LR746264">
    <property type="protein sequence ID" value="CAA7389857.1"/>
    <property type="molecule type" value="Genomic_DNA"/>
</dbReference>
<dbReference type="Proteomes" id="UP000663760">
    <property type="component" value="Chromosome 1"/>
</dbReference>
<accession>A0A7I8K0E1</accession>
<evidence type="ECO:0000313" key="4">
    <source>
        <dbReference type="EMBL" id="CAA7389857.1"/>
    </source>
</evidence>